<dbReference type="AlphaFoldDB" id="A0A9P4H4J4"/>
<evidence type="ECO:0000313" key="1">
    <source>
        <dbReference type="EMBL" id="KAF2028078.1"/>
    </source>
</evidence>
<sequence length="67" mass="7682">PYIRVVVDAVPDRSIFVYKYYKSHLLSFGQRDMPLTVPKRVLSRVRNKQAISRLITALGLQRPLSGP</sequence>
<evidence type="ECO:0000313" key="2">
    <source>
        <dbReference type="Proteomes" id="UP000799777"/>
    </source>
</evidence>
<feature type="non-terminal residue" evidence="1">
    <location>
        <position position="1"/>
    </location>
</feature>
<accession>A0A9P4H4J4</accession>
<dbReference type="Proteomes" id="UP000799777">
    <property type="component" value="Unassembled WGS sequence"/>
</dbReference>
<dbReference type="EMBL" id="ML978217">
    <property type="protein sequence ID" value="KAF2028078.1"/>
    <property type="molecule type" value="Genomic_DNA"/>
</dbReference>
<protein>
    <submittedName>
        <fullName evidence="1">Uncharacterized protein</fullName>
    </submittedName>
</protein>
<name>A0A9P4H4J4_9PLEO</name>
<keyword evidence="2" id="KW-1185">Reference proteome</keyword>
<organism evidence="1 2">
    <name type="scientific">Setomelanomma holmii</name>
    <dbReference type="NCBI Taxonomy" id="210430"/>
    <lineage>
        <taxon>Eukaryota</taxon>
        <taxon>Fungi</taxon>
        <taxon>Dikarya</taxon>
        <taxon>Ascomycota</taxon>
        <taxon>Pezizomycotina</taxon>
        <taxon>Dothideomycetes</taxon>
        <taxon>Pleosporomycetidae</taxon>
        <taxon>Pleosporales</taxon>
        <taxon>Pleosporineae</taxon>
        <taxon>Phaeosphaeriaceae</taxon>
        <taxon>Setomelanomma</taxon>
    </lineage>
</organism>
<proteinExistence type="predicted"/>
<reference evidence="1" key="1">
    <citation type="journal article" date="2020" name="Stud. Mycol.">
        <title>101 Dothideomycetes genomes: a test case for predicting lifestyles and emergence of pathogens.</title>
        <authorList>
            <person name="Haridas S."/>
            <person name="Albert R."/>
            <person name="Binder M."/>
            <person name="Bloem J."/>
            <person name="Labutti K."/>
            <person name="Salamov A."/>
            <person name="Andreopoulos B."/>
            <person name="Baker S."/>
            <person name="Barry K."/>
            <person name="Bills G."/>
            <person name="Bluhm B."/>
            <person name="Cannon C."/>
            <person name="Castanera R."/>
            <person name="Culley D."/>
            <person name="Daum C."/>
            <person name="Ezra D."/>
            <person name="Gonzalez J."/>
            <person name="Henrissat B."/>
            <person name="Kuo A."/>
            <person name="Liang C."/>
            <person name="Lipzen A."/>
            <person name="Lutzoni F."/>
            <person name="Magnuson J."/>
            <person name="Mondo S."/>
            <person name="Nolan M."/>
            <person name="Ohm R."/>
            <person name="Pangilinan J."/>
            <person name="Park H.-J."/>
            <person name="Ramirez L."/>
            <person name="Alfaro M."/>
            <person name="Sun H."/>
            <person name="Tritt A."/>
            <person name="Yoshinaga Y."/>
            <person name="Zwiers L.-H."/>
            <person name="Turgeon B."/>
            <person name="Goodwin S."/>
            <person name="Spatafora J."/>
            <person name="Crous P."/>
            <person name="Grigoriev I."/>
        </authorList>
    </citation>
    <scope>NUCLEOTIDE SEQUENCE</scope>
    <source>
        <strain evidence="1">CBS 110217</strain>
    </source>
</reference>
<gene>
    <name evidence="1" type="ORF">EK21DRAFT_70528</name>
</gene>
<dbReference type="OrthoDB" id="4062651at2759"/>
<comment type="caution">
    <text evidence="1">The sequence shown here is derived from an EMBL/GenBank/DDBJ whole genome shotgun (WGS) entry which is preliminary data.</text>
</comment>